<organism evidence="1 2">
    <name type="scientific">Cupriavidus basilensis</name>
    <dbReference type="NCBI Taxonomy" id="68895"/>
    <lineage>
        <taxon>Bacteria</taxon>
        <taxon>Pseudomonadati</taxon>
        <taxon>Pseudomonadota</taxon>
        <taxon>Betaproteobacteria</taxon>
        <taxon>Burkholderiales</taxon>
        <taxon>Burkholderiaceae</taxon>
        <taxon>Cupriavidus</taxon>
    </lineage>
</organism>
<dbReference type="EMBL" id="JARJLM010000288">
    <property type="protein sequence ID" value="MDF3834642.1"/>
    <property type="molecule type" value="Genomic_DNA"/>
</dbReference>
<dbReference type="NCBIfam" id="TIGR04424">
    <property type="entry name" value="metallo_McbB"/>
    <property type="match status" value="1"/>
</dbReference>
<protein>
    <submittedName>
        <fullName evidence="1">McbB family protein</fullName>
    </submittedName>
</protein>
<comment type="caution">
    <text evidence="1">The sequence shown here is derived from an EMBL/GenBank/DDBJ whole genome shotgun (WGS) entry which is preliminary data.</text>
</comment>
<sequence>MEYYLVSNFHINRSHSQSILVTPSVLIRLKHEPLCELLLGLQKVGEQQISEEVLHEKLNYLELPLKKTIEYLVDHGILRNLGPIDSRIHSIVIVSKDTVQGKALQNALNNRGLPGSKVLSIDNLESHNFEHPDTRQLWILLLEQYSEIRVRQFYRILSKRPDNMGIVAYFHLGSFNLSSLYSARFGTPCQLCQMAWEDQGKSPVTSESGSITGLLRLFENEGIFDLPPPALQDLDWSVSVAYTANLISRLCGTSMKKLLQDQITIARNLDLTTFQLSSTPAAHWPGCDCQYGFKEED</sequence>
<dbReference type="Proteomes" id="UP001216674">
    <property type="component" value="Unassembled WGS sequence"/>
</dbReference>
<dbReference type="InterPro" id="IPR030956">
    <property type="entry name" value="McbB"/>
</dbReference>
<evidence type="ECO:0000313" key="2">
    <source>
        <dbReference type="Proteomes" id="UP001216674"/>
    </source>
</evidence>
<gene>
    <name evidence="1" type="ORF">P3W85_16990</name>
</gene>
<evidence type="ECO:0000313" key="1">
    <source>
        <dbReference type="EMBL" id="MDF3834642.1"/>
    </source>
</evidence>
<accession>A0ABT6AQS5</accession>
<dbReference type="RefSeq" id="WP_276265635.1">
    <property type="nucleotide sequence ID" value="NZ_JARJLM010000288.1"/>
</dbReference>
<proteinExistence type="predicted"/>
<keyword evidence="2" id="KW-1185">Reference proteome</keyword>
<name>A0ABT6AQS5_9BURK</name>
<reference evidence="1 2" key="1">
    <citation type="submission" date="2023-03" db="EMBL/GenBank/DDBJ databases">
        <title>Draft assemblies of triclosan tolerant bacteria isolated from returned activated sludge.</title>
        <authorList>
            <person name="Van Hamelsveld S."/>
        </authorList>
    </citation>
    <scope>NUCLEOTIDE SEQUENCE [LARGE SCALE GENOMIC DNA]</scope>
    <source>
        <strain evidence="1 2">GW210010_S58</strain>
    </source>
</reference>